<gene>
    <name evidence="6" type="ORF">NX02_11005</name>
</gene>
<organism evidence="6 7">
    <name type="scientific">Sphingomonas sanxanigenens DSM 19645 = NX02</name>
    <dbReference type="NCBI Taxonomy" id="1123269"/>
    <lineage>
        <taxon>Bacteria</taxon>
        <taxon>Pseudomonadati</taxon>
        <taxon>Pseudomonadota</taxon>
        <taxon>Alphaproteobacteria</taxon>
        <taxon>Sphingomonadales</taxon>
        <taxon>Sphingomonadaceae</taxon>
        <taxon>Sphingomonas</taxon>
    </lineage>
</organism>
<dbReference type="GO" id="GO:0046872">
    <property type="term" value="F:metal ion binding"/>
    <property type="evidence" value="ECO:0007669"/>
    <property type="project" value="UniProtKB-KW"/>
</dbReference>
<keyword evidence="7" id="KW-1185">Reference proteome</keyword>
<dbReference type="STRING" id="1123269.NX02_11005"/>
<proteinExistence type="inferred from homology"/>
<evidence type="ECO:0000256" key="1">
    <source>
        <dbReference type="ARBA" id="ARBA00022723"/>
    </source>
</evidence>
<dbReference type="InterPro" id="IPR029052">
    <property type="entry name" value="Metallo-depent_PP-like"/>
</dbReference>
<dbReference type="InterPro" id="IPR004843">
    <property type="entry name" value="Calcineurin-like_PHP"/>
</dbReference>
<accession>W0AC72</accession>
<dbReference type="PANTHER" id="PTHR42988:SF2">
    <property type="entry name" value="CYCLIC NUCLEOTIDE PHOSPHODIESTERASE CBUA0032-RELATED"/>
    <property type="match status" value="1"/>
</dbReference>
<dbReference type="GO" id="GO:0004112">
    <property type="term" value="F:cyclic-nucleotide phosphodiesterase activity"/>
    <property type="evidence" value="ECO:0007669"/>
    <property type="project" value="InterPro"/>
</dbReference>
<dbReference type="Proteomes" id="UP000018851">
    <property type="component" value="Chromosome"/>
</dbReference>
<dbReference type="EMBL" id="CP006644">
    <property type="protein sequence ID" value="AHE53913.1"/>
    <property type="molecule type" value="Genomic_DNA"/>
</dbReference>
<protein>
    <recommendedName>
        <fullName evidence="5">Calcineurin-like phosphoesterase domain-containing protein</fullName>
    </recommendedName>
</protein>
<dbReference type="PANTHER" id="PTHR42988">
    <property type="entry name" value="PHOSPHOHYDROLASE"/>
    <property type="match status" value="1"/>
</dbReference>
<keyword evidence="2" id="KW-0378">Hydrolase</keyword>
<evidence type="ECO:0000259" key="5">
    <source>
        <dbReference type="Pfam" id="PF00149"/>
    </source>
</evidence>
<dbReference type="InterPro" id="IPR026575">
    <property type="entry name" value="GpdQ/CpdA-like"/>
</dbReference>
<dbReference type="KEGG" id="ssan:NX02_11005"/>
<evidence type="ECO:0000256" key="4">
    <source>
        <dbReference type="ARBA" id="ARBA00025742"/>
    </source>
</evidence>
<evidence type="ECO:0000313" key="7">
    <source>
        <dbReference type="Proteomes" id="UP000018851"/>
    </source>
</evidence>
<comment type="similarity">
    <text evidence="4">Belongs to the cyclic nucleotide phosphodiesterase class-III family.</text>
</comment>
<dbReference type="InterPro" id="IPR050884">
    <property type="entry name" value="CNP_phosphodiesterase-III"/>
</dbReference>
<evidence type="ECO:0000313" key="6">
    <source>
        <dbReference type="EMBL" id="AHE53913.1"/>
    </source>
</evidence>
<dbReference type="PATRIC" id="fig|1123269.5.peg.2139"/>
<reference evidence="6 7" key="1">
    <citation type="submission" date="2013-07" db="EMBL/GenBank/DDBJ databases">
        <title>Completed genome of Sphingomonas sanxanigenens NX02.</title>
        <authorList>
            <person name="Ma T."/>
            <person name="Huang H."/>
            <person name="Wu M."/>
            <person name="Li X."/>
            <person name="Li G."/>
        </authorList>
    </citation>
    <scope>NUCLEOTIDE SEQUENCE [LARGE SCALE GENOMIC DNA]</scope>
    <source>
        <strain evidence="6 7">NX02</strain>
    </source>
</reference>
<dbReference type="SUPFAM" id="SSF56300">
    <property type="entry name" value="Metallo-dependent phosphatases"/>
    <property type="match status" value="1"/>
</dbReference>
<dbReference type="AlphaFoldDB" id="W0AC72"/>
<dbReference type="Pfam" id="PF00149">
    <property type="entry name" value="Metallophos"/>
    <property type="match status" value="1"/>
</dbReference>
<keyword evidence="3" id="KW-0408">Iron</keyword>
<dbReference type="Gene3D" id="3.60.21.10">
    <property type="match status" value="1"/>
</dbReference>
<evidence type="ECO:0000256" key="2">
    <source>
        <dbReference type="ARBA" id="ARBA00022801"/>
    </source>
</evidence>
<dbReference type="eggNOG" id="COG1409">
    <property type="taxonomic scope" value="Bacteria"/>
</dbReference>
<sequence length="317" mass="34918">MKESVFNPDPLTASRIHESHWAVGMQTPARRKAGAVLIAQITDIHLGFDPDNPGEFNRQRLDRTFAALLAMSPLPDLVLATGDLVDRGDLDSYLRLREAFDAFPIPILSCLGNHDVRENFGAVFGEIAPVDGFYQYEHDAGSLRLIVIDTLEEGRHGGAFCETRAAWLAARLAERPADPVAIIMHHPPVDVGIAWMATHEEEPWVQRFAAAIAGQPQVRAVICGHLHRPVTVGWRGTTVSVCPSTAPQVALDLAPIDPDRPDERPMIIADPPAYALHLWNGETLVTHYDTVESHPVLAEFDARMQPLVRSLLAERPS</sequence>
<keyword evidence="1" id="KW-0479">Metal-binding</keyword>
<feature type="domain" description="Calcineurin-like phosphoesterase" evidence="5">
    <location>
        <begin position="38"/>
        <end position="229"/>
    </location>
</feature>
<dbReference type="CDD" id="cd07402">
    <property type="entry name" value="MPP_GpdQ"/>
    <property type="match status" value="1"/>
</dbReference>
<name>W0AC72_9SPHN</name>
<dbReference type="HOGENOM" id="CLU_070320_2_0_5"/>
<evidence type="ECO:0000256" key="3">
    <source>
        <dbReference type="ARBA" id="ARBA00023004"/>
    </source>
</evidence>